<keyword evidence="2" id="KW-1185">Reference proteome</keyword>
<evidence type="ECO:0000313" key="1">
    <source>
        <dbReference type="EMBL" id="MCI78676.1"/>
    </source>
</evidence>
<name>A0A392URS8_9FABA</name>
<dbReference type="Proteomes" id="UP000265520">
    <property type="component" value="Unassembled WGS sequence"/>
</dbReference>
<feature type="non-terminal residue" evidence="1">
    <location>
        <position position="49"/>
    </location>
</feature>
<reference evidence="1 2" key="1">
    <citation type="journal article" date="2018" name="Front. Plant Sci.">
        <title>Red Clover (Trifolium pratense) and Zigzag Clover (T. medium) - A Picture of Genomic Similarities and Differences.</title>
        <authorList>
            <person name="Dluhosova J."/>
            <person name="Istvanek J."/>
            <person name="Nedelnik J."/>
            <person name="Repkova J."/>
        </authorList>
    </citation>
    <scope>NUCLEOTIDE SEQUENCE [LARGE SCALE GENOMIC DNA]</scope>
    <source>
        <strain evidence="2">cv. 10/8</strain>
        <tissue evidence="1">Leaf</tissue>
    </source>
</reference>
<protein>
    <submittedName>
        <fullName evidence="1">Uncharacterized protein</fullName>
    </submittedName>
</protein>
<dbReference type="AlphaFoldDB" id="A0A392URS8"/>
<organism evidence="1 2">
    <name type="scientific">Trifolium medium</name>
    <dbReference type="NCBI Taxonomy" id="97028"/>
    <lineage>
        <taxon>Eukaryota</taxon>
        <taxon>Viridiplantae</taxon>
        <taxon>Streptophyta</taxon>
        <taxon>Embryophyta</taxon>
        <taxon>Tracheophyta</taxon>
        <taxon>Spermatophyta</taxon>
        <taxon>Magnoliopsida</taxon>
        <taxon>eudicotyledons</taxon>
        <taxon>Gunneridae</taxon>
        <taxon>Pentapetalae</taxon>
        <taxon>rosids</taxon>
        <taxon>fabids</taxon>
        <taxon>Fabales</taxon>
        <taxon>Fabaceae</taxon>
        <taxon>Papilionoideae</taxon>
        <taxon>50 kb inversion clade</taxon>
        <taxon>NPAAA clade</taxon>
        <taxon>Hologalegina</taxon>
        <taxon>IRL clade</taxon>
        <taxon>Trifolieae</taxon>
        <taxon>Trifolium</taxon>
    </lineage>
</organism>
<gene>
    <name evidence="1" type="ORF">A2U01_0099947</name>
</gene>
<evidence type="ECO:0000313" key="2">
    <source>
        <dbReference type="Proteomes" id="UP000265520"/>
    </source>
</evidence>
<accession>A0A392URS8</accession>
<comment type="caution">
    <text evidence="1">The sequence shown here is derived from an EMBL/GenBank/DDBJ whole genome shotgun (WGS) entry which is preliminary data.</text>
</comment>
<sequence>MVWGAVIWALWQQRNQIVFENGTAEEAVVIETVKTSSWKWWIGRSKGSP</sequence>
<dbReference type="EMBL" id="LXQA010956153">
    <property type="protein sequence ID" value="MCI78676.1"/>
    <property type="molecule type" value="Genomic_DNA"/>
</dbReference>
<proteinExistence type="predicted"/>